<dbReference type="InterPro" id="IPR012657">
    <property type="entry name" value="23S_rRNA-intervening_sequence"/>
</dbReference>
<dbReference type="Gene3D" id="1.20.1440.60">
    <property type="entry name" value="23S rRNA-intervening sequence"/>
    <property type="match status" value="1"/>
</dbReference>
<dbReference type="NCBIfam" id="TIGR02436">
    <property type="entry name" value="four helix bundle protein"/>
    <property type="match status" value="1"/>
</dbReference>
<protein>
    <submittedName>
        <fullName evidence="1">Four helix bundle protein</fullName>
    </submittedName>
</protein>
<dbReference type="InterPro" id="IPR036583">
    <property type="entry name" value="23S_rRNA_IVS_sf"/>
</dbReference>
<dbReference type="OrthoDB" id="9811959at2"/>
<gene>
    <name evidence="1" type="ORF">ESV85_03055</name>
</gene>
<dbReference type="SUPFAM" id="SSF158446">
    <property type="entry name" value="IVS-encoded protein-like"/>
    <property type="match status" value="1"/>
</dbReference>
<dbReference type="CDD" id="cd16377">
    <property type="entry name" value="23S_rRNA_IVP_like"/>
    <property type="match status" value="1"/>
</dbReference>
<dbReference type="RefSeq" id="WP_146914761.1">
    <property type="nucleotide sequence ID" value="NZ_VORW01000001.1"/>
</dbReference>
<accession>A0A5C7B9P9</accession>
<dbReference type="PANTHER" id="PTHR38471">
    <property type="entry name" value="FOUR HELIX BUNDLE PROTEIN"/>
    <property type="match status" value="1"/>
</dbReference>
<dbReference type="Pfam" id="PF05635">
    <property type="entry name" value="23S_rRNA_IVP"/>
    <property type="match status" value="1"/>
</dbReference>
<comment type="caution">
    <text evidence="1">The sequence shown here is derived from an EMBL/GenBank/DDBJ whole genome shotgun (WGS) entry which is preliminary data.</text>
</comment>
<evidence type="ECO:0000313" key="1">
    <source>
        <dbReference type="EMBL" id="TXE14562.1"/>
    </source>
</evidence>
<dbReference type="NCBIfam" id="NF008911">
    <property type="entry name" value="PRK12275.1-2"/>
    <property type="match status" value="1"/>
</dbReference>
<dbReference type="AlphaFoldDB" id="A0A5C7B9P9"/>
<evidence type="ECO:0000313" key="2">
    <source>
        <dbReference type="Proteomes" id="UP000321935"/>
    </source>
</evidence>
<dbReference type="EMBL" id="VORW01000001">
    <property type="protein sequence ID" value="TXE14562.1"/>
    <property type="molecule type" value="Genomic_DNA"/>
</dbReference>
<organism evidence="1 2">
    <name type="scientific">Algoriphagus aquimarinus</name>
    <dbReference type="NCBI Taxonomy" id="237018"/>
    <lineage>
        <taxon>Bacteria</taxon>
        <taxon>Pseudomonadati</taxon>
        <taxon>Bacteroidota</taxon>
        <taxon>Cytophagia</taxon>
        <taxon>Cytophagales</taxon>
        <taxon>Cyclobacteriaceae</taxon>
        <taxon>Algoriphagus</taxon>
    </lineage>
</organism>
<dbReference type="PANTHER" id="PTHR38471:SF2">
    <property type="entry name" value="FOUR HELIX BUNDLE PROTEIN"/>
    <property type="match status" value="1"/>
</dbReference>
<reference evidence="1 2" key="1">
    <citation type="submission" date="2019-08" db="EMBL/GenBank/DDBJ databases">
        <title>Genomes sequence of Algoriphagus aquimarinus ACAM450.</title>
        <authorList>
            <person name="Bowman J.P."/>
        </authorList>
    </citation>
    <scope>NUCLEOTIDE SEQUENCE [LARGE SCALE GENOMIC DNA]</scope>
    <source>
        <strain evidence="1 2">ACAM 450</strain>
    </source>
</reference>
<dbReference type="Proteomes" id="UP000321935">
    <property type="component" value="Unassembled WGS sequence"/>
</dbReference>
<name>A0A5C7B9P9_9BACT</name>
<proteinExistence type="predicted"/>
<sequence length="120" mass="13927">MHNYKELFVWKRAIKLCAHIYKLTADFPNEERFGLISQMRRASVFVPSNIAEGGGRRTDKEFVHFLGIAHGSICELETQLYVSVELEFTDFDKIDFVTNEITEIQKMLYALILKFDSKSS</sequence>